<gene>
    <name evidence="5" type="ORF">SO3561_06424</name>
</gene>
<evidence type="ECO:0000313" key="6">
    <source>
        <dbReference type="Proteomes" id="UP000217446"/>
    </source>
</evidence>
<evidence type="ECO:0000256" key="1">
    <source>
        <dbReference type="ARBA" id="ARBA00022801"/>
    </source>
</evidence>
<dbReference type="Gene3D" id="3.60.40.10">
    <property type="entry name" value="PPM-type phosphatase domain"/>
    <property type="match status" value="1"/>
</dbReference>
<dbReference type="STRING" id="1963.AQJ27_29035"/>
<organism evidence="5 6">
    <name type="scientific">Streptomyces olivochromogenes</name>
    <dbReference type="NCBI Taxonomy" id="1963"/>
    <lineage>
        <taxon>Bacteria</taxon>
        <taxon>Bacillati</taxon>
        <taxon>Actinomycetota</taxon>
        <taxon>Actinomycetes</taxon>
        <taxon>Kitasatosporales</taxon>
        <taxon>Streptomycetaceae</taxon>
        <taxon>Streptomyces</taxon>
    </lineage>
</organism>
<dbReference type="GO" id="GO:0016791">
    <property type="term" value="F:phosphatase activity"/>
    <property type="evidence" value="ECO:0007669"/>
    <property type="project" value="TreeGrafter"/>
</dbReference>
<dbReference type="PANTHER" id="PTHR43156:SF2">
    <property type="entry name" value="STAGE II SPORULATION PROTEIN E"/>
    <property type="match status" value="1"/>
</dbReference>
<dbReference type="PANTHER" id="PTHR43156">
    <property type="entry name" value="STAGE II SPORULATION PROTEIN E-RELATED"/>
    <property type="match status" value="1"/>
</dbReference>
<evidence type="ECO:0000259" key="4">
    <source>
        <dbReference type="SMART" id="SM00331"/>
    </source>
</evidence>
<feature type="transmembrane region" description="Helical" evidence="3">
    <location>
        <begin position="98"/>
        <end position="123"/>
    </location>
</feature>
<comment type="caution">
    <text evidence="5">The sequence shown here is derived from an EMBL/GenBank/DDBJ whole genome shotgun (WGS) entry which is preliminary data.</text>
</comment>
<keyword evidence="6" id="KW-1185">Reference proteome</keyword>
<dbReference type="InterPro" id="IPR001932">
    <property type="entry name" value="PPM-type_phosphatase-like_dom"/>
</dbReference>
<dbReference type="SUPFAM" id="SSF81606">
    <property type="entry name" value="PP2C-like"/>
    <property type="match status" value="1"/>
</dbReference>
<keyword evidence="3" id="KW-0812">Transmembrane</keyword>
<feature type="transmembrane region" description="Helical" evidence="3">
    <location>
        <begin position="57"/>
        <end position="78"/>
    </location>
</feature>
<evidence type="ECO:0000256" key="3">
    <source>
        <dbReference type="SAM" id="Phobius"/>
    </source>
</evidence>
<evidence type="ECO:0000256" key="2">
    <source>
        <dbReference type="SAM" id="MobiDB-lite"/>
    </source>
</evidence>
<dbReference type="FunFam" id="3.60.40.10:FF:000058">
    <property type="entry name" value="Stage II sporulation protein E"/>
    <property type="match status" value="1"/>
</dbReference>
<keyword evidence="3" id="KW-1133">Transmembrane helix</keyword>
<keyword evidence="3" id="KW-0472">Membrane</keyword>
<feature type="transmembrane region" description="Helical" evidence="3">
    <location>
        <begin position="130"/>
        <end position="150"/>
    </location>
</feature>
<reference evidence="6" key="1">
    <citation type="submission" date="2017-05" db="EMBL/GenBank/DDBJ databases">
        <title>Streptomyces olivochromogenes NBRC 3561 whole genome shotgun sequence.</title>
        <authorList>
            <person name="Dohra H."/>
            <person name="Kodani S."/>
        </authorList>
    </citation>
    <scope>NUCLEOTIDE SEQUENCE [LARGE SCALE GENOMIC DNA]</scope>
    <source>
        <strain evidence="6">NBRC 3561</strain>
    </source>
</reference>
<evidence type="ECO:0000313" key="5">
    <source>
        <dbReference type="EMBL" id="GAX54871.1"/>
    </source>
</evidence>
<dbReference type="InterPro" id="IPR052016">
    <property type="entry name" value="Bact_Sigma-Reg"/>
</dbReference>
<keyword evidence="1" id="KW-0378">Hydrolase</keyword>
<name>A0A250VL52_STROL</name>
<accession>A0A250VL52</accession>
<dbReference type="Proteomes" id="UP000217446">
    <property type="component" value="Unassembled WGS sequence"/>
</dbReference>
<dbReference type="Pfam" id="PF07228">
    <property type="entry name" value="SpoIIE"/>
    <property type="match status" value="1"/>
</dbReference>
<feature type="domain" description="PPM-type phosphatase" evidence="4">
    <location>
        <begin position="181"/>
        <end position="402"/>
    </location>
</feature>
<protein>
    <submittedName>
        <fullName evidence="5">Membrane protein</fullName>
    </submittedName>
</protein>
<proteinExistence type="predicted"/>
<dbReference type="EMBL" id="BDQI01000016">
    <property type="protein sequence ID" value="GAX54871.1"/>
    <property type="molecule type" value="Genomic_DNA"/>
</dbReference>
<feature type="region of interest" description="Disordered" evidence="2">
    <location>
        <begin position="1"/>
        <end position="24"/>
    </location>
</feature>
<dbReference type="AlphaFoldDB" id="A0A250VL52"/>
<sequence>MRAERFGPPFHRPAVRLRPRAGPDRPVPRLISTSTDMMRFVIMSGWLRRRRSLGGGWWEAAPLSPVVLTVLITCLAFSTPREIAVSRLLPAAPALAAAMWPVLPTILLGTFCLLVMISLSFVYTDLGTQYTAAAIVAVTLAAAYASHVRLQREEALFHIRLVADAAQKVLLRPLPRRMDDVEIESLYLAAQQQARIGGDFYEAVATPYGVRLLIGDVRGKGLSAVGAASAVISCFREAAYDEPDLRGVIHRLEISIIRHSAAFPAQDLPERFATALIAEIPHGGGHVRLLNCGHPPPLLAHRGKIRVLDPTAPSPPLHLAALIGDHYCVDTVTFTQGDQLLLYTDGVSETRDRTGEFFPLPDWMRRQGPRPPRDLLDRLHQDLLRFSGGRLNDDIAALAVRCPSPQAPEPEYPV</sequence>
<dbReference type="SMART" id="SM00331">
    <property type="entry name" value="PP2C_SIG"/>
    <property type="match status" value="1"/>
</dbReference>
<dbReference type="InterPro" id="IPR036457">
    <property type="entry name" value="PPM-type-like_dom_sf"/>
</dbReference>